<evidence type="ECO:0000259" key="4">
    <source>
        <dbReference type="Pfam" id="PF13649"/>
    </source>
</evidence>
<evidence type="ECO:0000256" key="1">
    <source>
        <dbReference type="ARBA" id="ARBA00022603"/>
    </source>
</evidence>
<keyword evidence="2 5" id="KW-0808">Transferase</keyword>
<proteinExistence type="predicted"/>
<dbReference type="InterPro" id="IPR041698">
    <property type="entry name" value="Methyltransf_25"/>
</dbReference>
<feature type="domain" description="Methyltransferase" evidence="4">
    <location>
        <begin position="57"/>
        <end position="153"/>
    </location>
</feature>
<reference evidence="5" key="1">
    <citation type="submission" date="2023-07" db="EMBL/GenBank/DDBJ databases">
        <title>Gilvimarinus algae sp. nov., isolated from the surface of Kelp.</title>
        <authorList>
            <person name="Sun Y.Y."/>
            <person name="Gong Y."/>
            <person name="Du Z.J."/>
        </authorList>
    </citation>
    <scope>NUCLEOTIDE SEQUENCE</scope>
    <source>
        <strain evidence="5">SDUM040014</strain>
    </source>
</reference>
<dbReference type="InterPro" id="IPR029063">
    <property type="entry name" value="SAM-dependent_MTases_sf"/>
</dbReference>
<protein>
    <submittedName>
        <fullName evidence="5">Class I SAM-dependent methyltransferase</fullName>
        <ecNumber evidence="5">2.1.-.-</ecNumber>
    </submittedName>
</protein>
<dbReference type="CDD" id="cd02440">
    <property type="entry name" value="AdoMet_MTases"/>
    <property type="match status" value="1"/>
</dbReference>
<dbReference type="PANTHER" id="PTHR43464:SF19">
    <property type="entry name" value="UBIQUINONE BIOSYNTHESIS O-METHYLTRANSFERASE, MITOCHONDRIAL"/>
    <property type="match status" value="1"/>
</dbReference>
<evidence type="ECO:0000256" key="3">
    <source>
        <dbReference type="ARBA" id="ARBA00022691"/>
    </source>
</evidence>
<dbReference type="Gene3D" id="3.40.50.150">
    <property type="entry name" value="Vaccinia Virus protein VP39"/>
    <property type="match status" value="1"/>
</dbReference>
<dbReference type="EMBL" id="JAULRT010000052">
    <property type="protein sequence ID" value="MDO3382158.1"/>
    <property type="molecule type" value="Genomic_DNA"/>
</dbReference>
<dbReference type="Pfam" id="PF13649">
    <property type="entry name" value="Methyltransf_25"/>
    <property type="match status" value="1"/>
</dbReference>
<evidence type="ECO:0000313" key="5">
    <source>
        <dbReference type="EMBL" id="MDO3382158.1"/>
    </source>
</evidence>
<dbReference type="PANTHER" id="PTHR43464">
    <property type="entry name" value="METHYLTRANSFERASE"/>
    <property type="match status" value="1"/>
</dbReference>
<name>A0ABT8TDN5_9GAMM</name>
<accession>A0ABT8TDN5</accession>
<dbReference type="EC" id="2.1.-.-" evidence="5"/>
<organism evidence="5 6">
    <name type="scientific">Gilvimarinus algae</name>
    <dbReference type="NCBI Taxonomy" id="3058037"/>
    <lineage>
        <taxon>Bacteria</taxon>
        <taxon>Pseudomonadati</taxon>
        <taxon>Pseudomonadota</taxon>
        <taxon>Gammaproteobacteria</taxon>
        <taxon>Cellvibrionales</taxon>
        <taxon>Cellvibrionaceae</taxon>
        <taxon>Gilvimarinus</taxon>
    </lineage>
</organism>
<comment type="caution">
    <text evidence="5">The sequence shown here is derived from an EMBL/GenBank/DDBJ whole genome shotgun (WGS) entry which is preliminary data.</text>
</comment>
<keyword evidence="1 5" id="KW-0489">Methyltransferase</keyword>
<dbReference type="Proteomes" id="UP001168380">
    <property type="component" value="Unassembled WGS sequence"/>
</dbReference>
<dbReference type="RefSeq" id="WP_302712318.1">
    <property type="nucleotide sequence ID" value="NZ_JAULRT010000052.1"/>
</dbReference>
<gene>
    <name evidence="5" type="ORF">QWI16_08215</name>
</gene>
<evidence type="ECO:0000313" key="6">
    <source>
        <dbReference type="Proteomes" id="UP001168380"/>
    </source>
</evidence>
<keyword evidence="6" id="KW-1185">Reference proteome</keyword>
<dbReference type="GO" id="GO:0032259">
    <property type="term" value="P:methylation"/>
    <property type="evidence" value="ECO:0007669"/>
    <property type="project" value="UniProtKB-KW"/>
</dbReference>
<sequence length="229" mass="25304">MTSIKTCYDAHEGVYKRAKQRGAEPPWGIADENREFIEHCREHLRWRDAQGLLSERVLELGCGTGVNLLAIYRPGMRITGVDISATAIQWAIEAAETSGVPACYRTGNVLDASFVEEGAYDLVLDGHCWHCIIGERDRESFLANAYRALKSGGSLVMETMVAPVCYAIKPYADEQGRVVHNGIAARQILPLEEILASLNRRGFEGLSHRLMSGVDAQDQTSAIIEAIKR</sequence>
<dbReference type="SUPFAM" id="SSF53335">
    <property type="entry name" value="S-adenosyl-L-methionine-dependent methyltransferases"/>
    <property type="match status" value="1"/>
</dbReference>
<dbReference type="GO" id="GO:0008168">
    <property type="term" value="F:methyltransferase activity"/>
    <property type="evidence" value="ECO:0007669"/>
    <property type="project" value="UniProtKB-KW"/>
</dbReference>
<evidence type="ECO:0000256" key="2">
    <source>
        <dbReference type="ARBA" id="ARBA00022679"/>
    </source>
</evidence>
<keyword evidence="3" id="KW-0949">S-adenosyl-L-methionine</keyword>